<keyword evidence="1" id="KW-1133">Transmembrane helix</keyword>
<proteinExistence type="predicted"/>
<dbReference type="EMBL" id="NPIB01000002">
    <property type="protein sequence ID" value="PLC59333.1"/>
    <property type="molecule type" value="Genomic_DNA"/>
</dbReference>
<feature type="transmembrane region" description="Helical" evidence="1">
    <location>
        <begin position="83"/>
        <end position="103"/>
    </location>
</feature>
<keyword evidence="3" id="KW-1185">Reference proteome</keyword>
<protein>
    <submittedName>
        <fullName evidence="2">Uncharacterized protein</fullName>
    </submittedName>
</protein>
<sequence length="159" mass="18044">MLKLDFNWAPGTIIAFITAILMPMYTISIPILSKISIYAVNAATITTLALFSALTILSGNKANHFYDDTEARSTYNTLKRINLISLVLFIIFITGVFTQVILAEELRIYPPHWDFILNHTGLCTYYIVLFPKILPPLTLIIFIVSCFWPLTTVFFKSKS</sequence>
<name>A0A2N4UWF1_9GAMM</name>
<reference evidence="2 3" key="1">
    <citation type="journal article" date="2018" name="Syst. Appl. Microbiol.">
        <title>Photobacterium carnosum sp. nov., isolated from spoiled modified atmosphere packaged poultry meat.</title>
        <authorList>
            <person name="Hilgarth M."/>
            <person name="Fuertes S."/>
            <person name="Ehrmann M."/>
            <person name="Vogel R.F."/>
        </authorList>
    </citation>
    <scope>NUCLEOTIDE SEQUENCE [LARGE SCALE GENOMIC DNA]</scope>
    <source>
        <strain evidence="2 3">TMW 2.2021</strain>
    </source>
</reference>
<feature type="transmembrane region" description="Helical" evidence="1">
    <location>
        <begin position="37"/>
        <end position="57"/>
    </location>
</feature>
<evidence type="ECO:0000313" key="3">
    <source>
        <dbReference type="Proteomes" id="UP000234420"/>
    </source>
</evidence>
<dbReference type="Proteomes" id="UP000234420">
    <property type="component" value="Unassembled WGS sequence"/>
</dbReference>
<feature type="transmembrane region" description="Helical" evidence="1">
    <location>
        <begin position="6"/>
        <end position="25"/>
    </location>
</feature>
<accession>A0A2N4UWF1</accession>
<keyword evidence="1" id="KW-0812">Transmembrane</keyword>
<feature type="transmembrane region" description="Helical" evidence="1">
    <location>
        <begin position="137"/>
        <end position="155"/>
    </location>
</feature>
<organism evidence="2 3">
    <name type="scientific">Photobacterium carnosum</name>
    <dbReference type="NCBI Taxonomy" id="2023717"/>
    <lineage>
        <taxon>Bacteria</taxon>
        <taxon>Pseudomonadati</taxon>
        <taxon>Pseudomonadota</taxon>
        <taxon>Gammaproteobacteria</taxon>
        <taxon>Vibrionales</taxon>
        <taxon>Vibrionaceae</taxon>
        <taxon>Photobacterium</taxon>
    </lineage>
</organism>
<comment type="caution">
    <text evidence="2">The sequence shown here is derived from an EMBL/GenBank/DDBJ whole genome shotgun (WGS) entry which is preliminary data.</text>
</comment>
<keyword evidence="1" id="KW-0472">Membrane</keyword>
<dbReference type="AlphaFoldDB" id="A0A2N4UWF1"/>
<evidence type="ECO:0000313" key="2">
    <source>
        <dbReference type="EMBL" id="PLC59333.1"/>
    </source>
</evidence>
<gene>
    <name evidence="2" type="ORF">CIK00_03425</name>
</gene>
<evidence type="ECO:0000256" key="1">
    <source>
        <dbReference type="SAM" id="Phobius"/>
    </source>
</evidence>